<proteinExistence type="predicted"/>
<sequence length="83" mass="9776">MQRIGSISQSSQTVDKQVDEVVDESFEKTYEPEDATGYLKNHLIKDSKSNREFLDKRFNSDWNILRSHYFSKLNYDKVVKKGL</sequence>
<keyword evidence="2" id="KW-1185">Reference proteome</keyword>
<protein>
    <submittedName>
        <fullName evidence="1">10309_t:CDS:1</fullName>
    </submittedName>
</protein>
<accession>A0ABN7WJ60</accession>
<evidence type="ECO:0000313" key="2">
    <source>
        <dbReference type="Proteomes" id="UP000789901"/>
    </source>
</evidence>
<name>A0ABN7WJ60_GIGMA</name>
<organism evidence="1 2">
    <name type="scientific">Gigaspora margarita</name>
    <dbReference type="NCBI Taxonomy" id="4874"/>
    <lineage>
        <taxon>Eukaryota</taxon>
        <taxon>Fungi</taxon>
        <taxon>Fungi incertae sedis</taxon>
        <taxon>Mucoromycota</taxon>
        <taxon>Glomeromycotina</taxon>
        <taxon>Glomeromycetes</taxon>
        <taxon>Diversisporales</taxon>
        <taxon>Gigasporaceae</taxon>
        <taxon>Gigaspora</taxon>
    </lineage>
</organism>
<reference evidence="1 2" key="1">
    <citation type="submission" date="2021-06" db="EMBL/GenBank/DDBJ databases">
        <authorList>
            <person name="Kallberg Y."/>
            <person name="Tangrot J."/>
            <person name="Rosling A."/>
        </authorList>
    </citation>
    <scope>NUCLEOTIDE SEQUENCE [LARGE SCALE GENOMIC DNA]</scope>
    <source>
        <strain evidence="1 2">120-4 pot B 10/14</strain>
    </source>
</reference>
<gene>
    <name evidence="1" type="ORF">GMARGA_LOCUS31664</name>
</gene>
<comment type="caution">
    <text evidence="1">The sequence shown here is derived from an EMBL/GenBank/DDBJ whole genome shotgun (WGS) entry which is preliminary data.</text>
</comment>
<dbReference type="EMBL" id="CAJVQB010047852">
    <property type="protein sequence ID" value="CAG8833663.1"/>
    <property type="molecule type" value="Genomic_DNA"/>
</dbReference>
<evidence type="ECO:0000313" key="1">
    <source>
        <dbReference type="EMBL" id="CAG8833663.1"/>
    </source>
</evidence>
<dbReference type="Proteomes" id="UP000789901">
    <property type="component" value="Unassembled WGS sequence"/>
</dbReference>